<dbReference type="EMBL" id="LAZR01006037">
    <property type="protein sequence ID" value="KKM95221.1"/>
    <property type="molecule type" value="Genomic_DNA"/>
</dbReference>
<accession>A0A0F9M7A8</accession>
<dbReference type="AlphaFoldDB" id="A0A0F9M7A8"/>
<name>A0A0F9M7A8_9ZZZZ</name>
<dbReference type="PROSITE" id="PS51257">
    <property type="entry name" value="PROKAR_LIPOPROTEIN"/>
    <property type="match status" value="1"/>
</dbReference>
<gene>
    <name evidence="1" type="ORF">LCGC14_1190460</name>
</gene>
<protein>
    <submittedName>
        <fullName evidence="1">Uncharacterized protein</fullName>
    </submittedName>
</protein>
<proteinExistence type="predicted"/>
<reference evidence="1" key="1">
    <citation type="journal article" date="2015" name="Nature">
        <title>Complex archaea that bridge the gap between prokaryotes and eukaryotes.</title>
        <authorList>
            <person name="Spang A."/>
            <person name="Saw J.H."/>
            <person name="Jorgensen S.L."/>
            <person name="Zaremba-Niedzwiedzka K."/>
            <person name="Martijn J."/>
            <person name="Lind A.E."/>
            <person name="van Eijk R."/>
            <person name="Schleper C."/>
            <person name="Guy L."/>
            <person name="Ettema T.J."/>
        </authorList>
    </citation>
    <scope>NUCLEOTIDE SEQUENCE</scope>
</reference>
<sequence length="126" mass="14393">MKNHIVILCGLLLLSTSCSDDDDRITAPNGQYRVIEKICYCSFPDDGSIEYWIFDLPSNKLTVRVIDNEGQLTEKREMFYGTKGDKIVLGEGREHRKDMVDGILELVYLDDSDVIDDELTVRLAPY</sequence>
<comment type="caution">
    <text evidence="1">The sequence shown here is derived from an EMBL/GenBank/DDBJ whole genome shotgun (WGS) entry which is preliminary data.</text>
</comment>
<organism evidence="1">
    <name type="scientific">marine sediment metagenome</name>
    <dbReference type="NCBI Taxonomy" id="412755"/>
    <lineage>
        <taxon>unclassified sequences</taxon>
        <taxon>metagenomes</taxon>
        <taxon>ecological metagenomes</taxon>
    </lineage>
</organism>
<evidence type="ECO:0000313" key="1">
    <source>
        <dbReference type="EMBL" id="KKM95221.1"/>
    </source>
</evidence>